<evidence type="ECO:0008006" key="4">
    <source>
        <dbReference type="Google" id="ProtNLM"/>
    </source>
</evidence>
<proteinExistence type="predicted"/>
<keyword evidence="1" id="KW-1133">Transmembrane helix</keyword>
<dbReference type="AlphaFoldDB" id="A0A345NQ13"/>
<dbReference type="EMBL" id="CP031229">
    <property type="protein sequence ID" value="AXH97121.1"/>
    <property type="molecule type" value="Genomic_DNA"/>
</dbReference>
<dbReference type="KEGG" id="orn:DV701_14230"/>
<feature type="transmembrane region" description="Helical" evidence="1">
    <location>
        <begin position="79"/>
        <end position="96"/>
    </location>
</feature>
<dbReference type="OrthoDB" id="5113243at2"/>
<reference evidence="2 3" key="1">
    <citation type="submission" date="2018-07" db="EMBL/GenBank/DDBJ databases">
        <title>Complete genome sequencing of Ornithinimicrobium sp. AMA3305.</title>
        <authorList>
            <person name="Bae J.-W."/>
        </authorList>
    </citation>
    <scope>NUCLEOTIDE SEQUENCE [LARGE SCALE GENOMIC DNA]</scope>
    <source>
        <strain evidence="2 3">AMA3305</strain>
    </source>
</reference>
<evidence type="ECO:0000313" key="2">
    <source>
        <dbReference type="EMBL" id="AXH97121.1"/>
    </source>
</evidence>
<sequence>MLLTGAVAALGSVLLIVLQVVVFAVQPPPGTVAGFFELMRADPVLGLVSLDLLYSLNNVLVALIYLALVVVLWGRARSAAAVVGVLVVLGMAAYLASNPAVEMLLLARVHGAAPAADRPALQAAGEVLLASWRGTAFLTYYVLNGVALLLAGAALLGTRVLGRAVAWWALAAGVLMLVPSTFGVVGLVMSVASLLPWCVMCVLVAVRLRGLAVAATSSR</sequence>
<name>A0A345NQ13_9MICO</name>
<feature type="transmembrane region" description="Helical" evidence="1">
    <location>
        <begin position="165"/>
        <end position="188"/>
    </location>
</feature>
<keyword evidence="1" id="KW-0812">Transmembrane</keyword>
<keyword evidence="1" id="KW-0472">Membrane</keyword>
<keyword evidence="3" id="KW-1185">Reference proteome</keyword>
<accession>A0A345NQ13</accession>
<feature type="transmembrane region" description="Helical" evidence="1">
    <location>
        <begin position="52"/>
        <end position="72"/>
    </location>
</feature>
<gene>
    <name evidence="2" type="ORF">DV701_14230</name>
</gene>
<organism evidence="2 3">
    <name type="scientific">Ornithinimicrobium avium</name>
    <dbReference type="NCBI Taxonomy" id="2283195"/>
    <lineage>
        <taxon>Bacteria</taxon>
        <taxon>Bacillati</taxon>
        <taxon>Actinomycetota</taxon>
        <taxon>Actinomycetes</taxon>
        <taxon>Micrococcales</taxon>
        <taxon>Ornithinimicrobiaceae</taxon>
        <taxon>Ornithinimicrobium</taxon>
    </lineage>
</organism>
<feature type="transmembrane region" description="Helical" evidence="1">
    <location>
        <begin position="194"/>
        <end position="215"/>
    </location>
</feature>
<dbReference type="Proteomes" id="UP000253790">
    <property type="component" value="Chromosome"/>
</dbReference>
<evidence type="ECO:0000256" key="1">
    <source>
        <dbReference type="SAM" id="Phobius"/>
    </source>
</evidence>
<feature type="transmembrane region" description="Helical" evidence="1">
    <location>
        <begin position="138"/>
        <end position="158"/>
    </location>
</feature>
<protein>
    <recommendedName>
        <fullName evidence="4">DUF4386 family protein</fullName>
    </recommendedName>
</protein>
<evidence type="ECO:0000313" key="3">
    <source>
        <dbReference type="Proteomes" id="UP000253790"/>
    </source>
</evidence>